<feature type="domain" description="DDE Tnp4" evidence="8">
    <location>
        <begin position="225"/>
        <end position="302"/>
    </location>
</feature>
<evidence type="ECO:0000256" key="7">
    <source>
        <dbReference type="ARBA" id="ARBA00023242"/>
    </source>
</evidence>
<dbReference type="InterPro" id="IPR045249">
    <property type="entry name" value="HARBI1-like"/>
</dbReference>
<protein>
    <submittedName>
        <fullName evidence="10">DDE Tnp4 domain-containing protein</fullName>
    </submittedName>
</protein>
<evidence type="ECO:0000256" key="2">
    <source>
        <dbReference type="ARBA" id="ARBA00004123"/>
    </source>
</evidence>
<dbReference type="PANTHER" id="PTHR22930:SF269">
    <property type="entry name" value="NUCLEASE HARBI1-LIKE PROTEIN"/>
    <property type="match status" value="1"/>
</dbReference>
<dbReference type="Pfam" id="PF13359">
    <property type="entry name" value="DDE_Tnp_4"/>
    <property type="match status" value="1"/>
</dbReference>
<evidence type="ECO:0000256" key="3">
    <source>
        <dbReference type="ARBA" id="ARBA00006958"/>
    </source>
</evidence>
<accession>A0A915DDZ9</accession>
<evidence type="ECO:0000256" key="5">
    <source>
        <dbReference type="ARBA" id="ARBA00022723"/>
    </source>
</evidence>
<dbReference type="WBParaSite" id="jg18428">
    <property type="protein sequence ID" value="jg18428"/>
    <property type="gene ID" value="jg18428"/>
</dbReference>
<evidence type="ECO:0000313" key="9">
    <source>
        <dbReference type="Proteomes" id="UP000887574"/>
    </source>
</evidence>
<evidence type="ECO:0000256" key="4">
    <source>
        <dbReference type="ARBA" id="ARBA00022722"/>
    </source>
</evidence>
<evidence type="ECO:0000256" key="1">
    <source>
        <dbReference type="ARBA" id="ARBA00001968"/>
    </source>
</evidence>
<evidence type="ECO:0000313" key="10">
    <source>
        <dbReference type="WBParaSite" id="jg18428"/>
    </source>
</evidence>
<keyword evidence="9" id="KW-1185">Reference proteome</keyword>
<sequence>MENFELEEAIGWWALRKKRSYVRPAHYKSALHRNSFAVFWRYYSSPDEGDLKQFLRLSEREFEMIYSLVRRQLEAHCPKHLRPIEEKNVWQFLSGNIPFGPTYSAVAPLFVIGDSTVHDTCKEVSEEIVTAMQTDYLPTPTRQTWERSAEGFNRLRQFPKTLGAIDGKHIAIVKPEHSRAAFFNYKKFYSIVLLAIADAESRFLMVDSPEAALPPNEEGSLPFIFLGDGGFGCTDLVLTPFTGRGADSQEKIAFNCRLSRARSAVEHAFGIFAKRWRIFLGTIEARSETARLYTLAAVILHNFLRDPVEEEDLNLRFPDDRRMLIDKRAPEAGRQGRLFEIDLLML</sequence>
<evidence type="ECO:0000259" key="8">
    <source>
        <dbReference type="Pfam" id="PF13359"/>
    </source>
</evidence>
<reference evidence="10" key="1">
    <citation type="submission" date="2022-11" db="UniProtKB">
        <authorList>
            <consortium name="WormBaseParasite"/>
        </authorList>
    </citation>
    <scope>IDENTIFICATION</scope>
</reference>
<keyword evidence="7" id="KW-0539">Nucleus</keyword>
<comment type="similarity">
    <text evidence="3">Belongs to the HARBI1 family.</text>
</comment>
<proteinExistence type="inferred from homology"/>
<keyword evidence="6" id="KW-0378">Hydrolase</keyword>
<dbReference type="GO" id="GO:0005634">
    <property type="term" value="C:nucleus"/>
    <property type="evidence" value="ECO:0007669"/>
    <property type="project" value="UniProtKB-SubCell"/>
</dbReference>
<keyword evidence="4" id="KW-0540">Nuclease</keyword>
<name>A0A915DDZ9_9BILA</name>
<organism evidence="9 10">
    <name type="scientific">Ditylenchus dipsaci</name>
    <dbReference type="NCBI Taxonomy" id="166011"/>
    <lineage>
        <taxon>Eukaryota</taxon>
        <taxon>Metazoa</taxon>
        <taxon>Ecdysozoa</taxon>
        <taxon>Nematoda</taxon>
        <taxon>Chromadorea</taxon>
        <taxon>Rhabditida</taxon>
        <taxon>Tylenchina</taxon>
        <taxon>Tylenchomorpha</taxon>
        <taxon>Sphaerularioidea</taxon>
        <taxon>Anguinidae</taxon>
        <taxon>Anguininae</taxon>
        <taxon>Ditylenchus</taxon>
    </lineage>
</organism>
<comment type="subcellular location">
    <subcellularLocation>
        <location evidence="2">Nucleus</location>
    </subcellularLocation>
</comment>
<dbReference type="InterPro" id="IPR027806">
    <property type="entry name" value="HARBI1_dom"/>
</dbReference>
<evidence type="ECO:0000256" key="6">
    <source>
        <dbReference type="ARBA" id="ARBA00022801"/>
    </source>
</evidence>
<dbReference type="Proteomes" id="UP000887574">
    <property type="component" value="Unplaced"/>
</dbReference>
<dbReference type="GO" id="GO:0016787">
    <property type="term" value="F:hydrolase activity"/>
    <property type="evidence" value="ECO:0007669"/>
    <property type="project" value="UniProtKB-KW"/>
</dbReference>
<comment type="cofactor">
    <cofactor evidence="1">
        <name>a divalent metal cation</name>
        <dbReference type="ChEBI" id="CHEBI:60240"/>
    </cofactor>
</comment>
<dbReference type="GO" id="GO:0004518">
    <property type="term" value="F:nuclease activity"/>
    <property type="evidence" value="ECO:0007669"/>
    <property type="project" value="UniProtKB-KW"/>
</dbReference>
<keyword evidence="5" id="KW-0479">Metal-binding</keyword>
<dbReference type="PANTHER" id="PTHR22930">
    <property type="match status" value="1"/>
</dbReference>
<dbReference type="GO" id="GO:0046872">
    <property type="term" value="F:metal ion binding"/>
    <property type="evidence" value="ECO:0007669"/>
    <property type="project" value="UniProtKB-KW"/>
</dbReference>
<dbReference type="AlphaFoldDB" id="A0A915DDZ9"/>